<dbReference type="eggNOG" id="KOG2183">
    <property type="taxonomic scope" value="Eukaryota"/>
</dbReference>
<gene>
    <name evidence="6" type="ORF">POPTR_001G213000</name>
</gene>
<organism evidence="6 7">
    <name type="scientific">Populus trichocarpa</name>
    <name type="common">Western balsam poplar</name>
    <name type="synonym">Populus balsamifera subsp. trichocarpa</name>
    <dbReference type="NCBI Taxonomy" id="3694"/>
    <lineage>
        <taxon>Eukaryota</taxon>
        <taxon>Viridiplantae</taxon>
        <taxon>Streptophyta</taxon>
        <taxon>Embryophyta</taxon>
        <taxon>Tracheophyta</taxon>
        <taxon>Spermatophyta</taxon>
        <taxon>Magnoliopsida</taxon>
        <taxon>eudicotyledons</taxon>
        <taxon>Gunneridae</taxon>
        <taxon>Pentapetalae</taxon>
        <taxon>rosids</taxon>
        <taxon>fabids</taxon>
        <taxon>Malpighiales</taxon>
        <taxon>Salicaceae</taxon>
        <taxon>Saliceae</taxon>
        <taxon>Populus</taxon>
    </lineage>
</organism>
<dbReference type="PANTHER" id="PTHR11010:SF96">
    <property type="entry name" value="LYSOSOMAL PRO-X CARBOXYPEPTIDASE-LIKE ISOFORM X1"/>
    <property type="match status" value="1"/>
</dbReference>
<name>B9GEQ5_POPTR</name>
<evidence type="ECO:0008006" key="8">
    <source>
        <dbReference type="Google" id="ProtNLM"/>
    </source>
</evidence>
<dbReference type="Gene3D" id="3.40.50.1820">
    <property type="entry name" value="alpha/beta hydrolase"/>
    <property type="match status" value="1"/>
</dbReference>
<dbReference type="HOGENOM" id="CLU_020959_1_0_1"/>
<keyword evidence="4" id="KW-0378">Hydrolase</keyword>
<evidence type="ECO:0000256" key="1">
    <source>
        <dbReference type="ARBA" id="ARBA00011079"/>
    </source>
</evidence>
<dbReference type="InterPro" id="IPR029058">
    <property type="entry name" value="AB_hydrolase_fold"/>
</dbReference>
<dbReference type="GO" id="GO:0006508">
    <property type="term" value="P:proteolysis"/>
    <property type="evidence" value="ECO:0007669"/>
    <property type="project" value="UniProtKB-KW"/>
</dbReference>
<evidence type="ECO:0000313" key="6">
    <source>
        <dbReference type="EMBL" id="PNT55833.1"/>
    </source>
</evidence>
<dbReference type="AlphaFoldDB" id="B9GEQ5"/>
<dbReference type="PANTHER" id="PTHR11010">
    <property type="entry name" value="PROTEASE S28 PRO-X CARBOXYPEPTIDASE-RELATED"/>
    <property type="match status" value="1"/>
</dbReference>
<dbReference type="FunFam" id="1.20.120.980:FF:000006">
    <property type="entry name" value="Serine carboxypeptidase S28 family protein"/>
    <property type="match status" value="1"/>
</dbReference>
<protein>
    <recommendedName>
        <fullName evidence="8">Serine carboxypeptidase S28 family protein</fullName>
    </recommendedName>
</protein>
<dbReference type="InParanoid" id="B9GEQ5"/>
<evidence type="ECO:0000313" key="7">
    <source>
        <dbReference type="Proteomes" id="UP000006729"/>
    </source>
</evidence>
<comment type="similarity">
    <text evidence="1">Belongs to the peptidase S28 family.</text>
</comment>
<dbReference type="GO" id="GO:0070008">
    <property type="term" value="F:serine-type exopeptidase activity"/>
    <property type="evidence" value="ECO:0007669"/>
    <property type="project" value="InterPro"/>
</dbReference>
<keyword evidence="5" id="KW-0325">Glycoprotein</keyword>
<dbReference type="InterPro" id="IPR008758">
    <property type="entry name" value="Peptidase_S28"/>
</dbReference>
<accession>B9GEQ5</accession>
<dbReference type="MEROPS" id="S28.A03"/>
<keyword evidence="2" id="KW-0645">Protease</keyword>
<evidence type="ECO:0000256" key="5">
    <source>
        <dbReference type="ARBA" id="ARBA00023180"/>
    </source>
</evidence>
<dbReference type="SUPFAM" id="SSF53474">
    <property type="entry name" value="alpha/beta-Hydrolases"/>
    <property type="match status" value="1"/>
</dbReference>
<proteinExistence type="inferred from homology"/>
<dbReference type="GO" id="GO:0008239">
    <property type="term" value="F:dipeptidyl-peptidase activity"/>
    <property type="evidence" value="ECO:0000318"/>
    <property type="project" value="GO_Central"/>
</dbReference>
<dbReference type="EMBL" id="CM009290">
    <property type="protein sequence ID" value="PNT55833.1"/>
    <property type="molecule type" value="Genomic_DNA"/>
</dbReference>
<evidence type="ECO:0000256" key="2">
    <source>
        <dbReference type="ARBA" id="ARBA00022670"/>
    </source>
</evidence>
<reference evidence="6 7" key="1">
    <citation type="journal article" date="2006" name="Science">
        <title>The genome of black cottonwood, Populus trichocarpa (Torr. &amp; Gray).</title>
        <authorList>
            <person name="Tuskan G.A."/>
            <person name="Difazio S."/>
            <person name="Jansson S."/>
            <person name="Bohlmann J."/>
            <person name="Grigoriev I."/>
            <person name="Hellsten U."/>
            <person name="Putnam N."/>
            <person name="Ralph S."/>
            <person name="Rombauts S."/>
            <person name="Salamov A."/>
            <person name="Schein J."/>
            <person name="Sterck L."/>
            <person name="Aerts A."/>
            <person name="Bhalerao R.R."/>
            <person name="Bhalerao R.P."/>
            <person name="Blaudez D."/>
            <person name="Boerjan W."/>
            <person name="Brun A."/>
            <person name="Brunner A."/>
            <person name="Busov V."/>
            <person name="Campbell M."/>
            <person name="Carlson J."/>
            <person name="Chalot M."/>
            <person name="Chapman J."/>
            <person name="Chen G.L."/>
            <person name="Cooper D."/>
            <person name="Coutinho P.M."/>
            <person name="Couturier J."/>
            <person name="Covert S."/>
            <person name="Cronk Q."/>
            <person name="Cunningham R."/>
            <person name="Davis J."/>
            <person name="Degroeve S."/>
            <person name="Dejardin A."/>
            <person name="Depamphilis C."/>
            <person name="Detter J."/>
            <person name="Dirks B."/>
            <person name="Dubchak I."/>
            <person name="Duplessis S."/>
            <person name="Ehlting J."/>
            <person name="Ellis B."/>
            <person name="Gendler K."/>
            <person name="Goodstein D."/>
            <person name="Gribskov M."/>
            <person name="Grimwood J."/>
            <person name="Groover A."/>
            <person name="Gunter L."/>
            <person name="Hamberger B."/>
            <person name="Heinze B."/>
            <person name="Helariutta Y."/>
            <person name="Henrissat B."/>
            <person name="Holligan D."/>
            <person name="Holt R."/>
            <person name="Huang W."/>
            <person name="Islam-Faridi N."/>
            <person name="Jones S."/>
            <person name="Jones-Rhoades M."/>
            <person name="Jorgensen R."/>
            <person name="Joshi C."/>
            <person name="Kangasjarvi J."/>
            <person name="Karlsson J."/>
            <person name="Kelleher C."/>
            <person name="Kirkpatrick R."/>
            <person name="Kirst M."/>
            <person name="Kohler A."/>
            <person name="Kalluri U."/>
            <person name="Larimer F."/>
            <person name="Leebens-Mack J."/>
            <person name="Leple J.C."/>
            <person name="Locascio P."/>
            <person name="Lou Y."/>
            <person name="Lucas S."/>
            <person name="Martin F."/>
            <person name="Montanini B."/>
            <person name="Napoli C."/>
            <person name="Nelson D.R."/>
            <person name="Nelson C."/>
            <person name="Nieminen K."/>
            <person name="Nilsson O."/>
            <person name="Pereda V."/>
            <person name="Peter G."/>
            <person name="Philippe R."/>
            <person name="Pilate G."/>
            <person name="Poliakov A."/>
            <person name="Razumovskaya J."/>
            <person name="Richardson P."/>
            <person name="Rinaldi C."/>
            <person name="Ritland K."/>
            <person name="Rouze P."/>
            <person name="Ryaboy D."/>
            <person name="Schmutz J."/>
            <person name="Schrader J."/>
            <person name="Segerman B."/>
            <person name="Shin H."/>
            <person name="Siddiqui A."/>
            <person name="Sterky F."/>
            <person name="Terry A."/>
            <person name="Tsai C.J."/>
            <person name="Uberbacher E."/>
            <person name="Unneberg P."/>
            <person name="Vahala J."/>
            <person name="Wall K."/>
            <person name="Wessler S."/>
            <person name="Yang G."/>
            <person name="Yin T."/>
            <person name="Douglas C."/>
            <person name="Marra M."/>
            <person name="Sandberg G."/>
            <person name="Van de Peer Y."/>
            <person name="Rokhsar D."/>
        </authorList>
    </citation>
    <scope>NUCLEOTIDE SEQUENCE [LARGE SCALE GENOMIC DNA]</scope>
    <source>
        <strain evidence="7">cv. Nisqually</strain>
    </source>
</reference>
<evidence type="ECO:0000256" key="3">
    <source>
        <dbReference type="ARBA" id="ARBA00022729"/>
    </source>
</evidence>
<keyword evidence="7" id="KW-1185">Reference proteome</keyword>
<dbReference type="Pfam" id="PF05577">
    <property type="entry name" value="Peptidase_S28"/>
    <property type="match status" value="1"/>
</dbReference>
<evidence type="ECO:0000256" key="4">
    <source>
        <dbReference type="ARBA" id="ARBA00022801"/>
    </source>
</evidence>
<keyword evidence="3" id="KW-0732">Signal</keyword>
<sequence>MAAKLMPSTAIHPVIDSSRTHQDPVNMFYKFLPGGSSCDLVRDGSDTGFGSPEKPQNNNLASRWTHLAMMFQRLFLLQSFLLFSLTTATATAKRLNTIPRHSPIGPRVWRDQPDKTTSCEVDEEGFETCFYNQTLDHFNYRPESYDTFPQRYVINSKYWGGANASILVYLGAEASIDGYRDAAGFLDDNAVQFKSLLVFIEHRYYGHSFPPGAWGKRGYFSSAQALADYAAIIIDIKENRSAQYSPVIVIGGSYGGMLASWFRLKYPHIALGALASSAPILYFDDITPQDAYYSVVTKEFREASETCYQTIKTSWSEIDELASKPDGLSMLSTKFNTCKNLTDASELKDYLRLMYAYAAQNNSPPTYPVNEVCKGIDDDASGDDILSRIFRGVVAYYGNRTCYFNNNAYAYQSEATLDWSWQYSNHYFCITTTIYLP</sequence>
<dbReference type="Proteomes" id="UP000006729">
    <property type="component" value="Chromosome 1"/>
</dbReference>